<feature type="coiled-coil region" evidence="2">
    <location>
        <begin position="463"/>
        <end position="578"/>
    </location>
</feature>
<dbReference type="GeneID" id="59149804"/>
<dbReference type="Gene3D" id="3.40.50.300">
    <property type="entry name" value="P-loop containing nucleotide triphosphate hydrolases"/>
    <property type="match status" value="2"/>
</dbReference>
<dbReference type="PANTHER" id="PTHR32114:SF2">
    <property type="entry name" value="ABC TRANSPORTER ABCH.3"/>
    <property type="match status" value="1"/>
</dbReference>
<evidence type="ECO:0000313" key="4">
    <source>
        <dbReference type="EMBL" id="QOJ78662.1"/>
    </source>
</evidence>
<evidence type="ECO:0000313" key="5">
    <source>
        <dbReference type="Proteomes" id="UP000594121"/>
    </source>
</evidence>
<dbReference type="GO" id="GO:0006302">
    <property type="term" value="P:double-strand break repair"/>
    <property type="evidence" value="ECO:0007669"/>
    <property type="project" value="InterPro"/>
</dbReference>
<proteinExistence type="predicted"/>
<dbReference type="GO" id="GO:0016887">
    <property type="term" value="F:ATP hydrolysis activity"/>
    <property type="evidence" value="ECO:0007669"/>
    <property type="project" value="InterPro"/>
</dbReference>
<dbReference type="Proteomes" id="UP000594121">
    <property type="component" value="Chromosome"/>
</dbReference>
<dbReference type="AlphaFoldDB" id="A0A7L9FH54"/>
<dbReference type="EMBL" id="CP062310">
    <property type="protein sequence ID" value="QOJ78662.1"/>
    <property type="molecule type" value="Genomic_DNA"/>
</dbReference>
<organism evidence="4 5">
    <name type="scientific">Infirmifilum lucidum</name>
    <dbReference type="NCBI Taxonomy" id="2776706"/>
    <lineage>
        <taxon>Archaea</taxon>
        <taxon>Thermoproteota</taxon>
        <taxon>Thermoprotei</taxon>
        <taxon>Thermofilales</taxon>
        <taxon>Thermofilaceae</taxon>
        <taxon>Infirmifilum</taxon>
    </lineage>
</organism>
<name>A0A7L9FH54_9CREN</name>
<dbReference type="KEGG" id="thel:IG193_07870"/>
<dbReference type="PANTHER" id="PTHR32114">
    <property type="entry name" value="ABC TRANSPORTER ABCH.3"/>
    <property type="match status" value="1"/>
</dbReference>
<keyword evidence="1 2" id="KW-0175">Coiled coil</keyword>
<accession>A0A7L9FH54</accession>
<dbReference type="InParanoid" id="A0A7L9FH54"/>
<evidence type="ECO:0000256" key="1">
    <source>
        <dbReference type="ARBA" id="ARBA00023054"/>
    </source>
</evidence>
<dbReference type="RefSeq" id="WP_192818634.1">
    <property type="nucleotide sequence ID" value="NZ_CP062310.1"/>
</dbReference>
<feature type="coiled-coil region" evidence="2">
    <location>
        <begin position="628"/>
        <end position="686"/>
    </location>
</feature>
<dbReference type="InterPro" id="IPR038729">
    <property type="entry name" value="Rad50/SbcC_AAA"/>
</dbReference>
<gene>
    <name evidence="4" type="ORF">IG193_07870</name>
</gene>
<dbReference type="SUPFAM" id="SSF52540">
    <property type="entry name" value="P-loop containing nucleoside triphosphate hydrolases"/>
    <property type="match status" value="1"/>
</dbReference>
<protein>
    <submittedName>
        <fullName evidence="4">SMC family ATPase</fullName>
    </submittedName>
</protein>
<sequence>MVVIRSLRAINFRRLNIPEPLQLDRGFIIIKGRNEAGKSTLIEATLFGIYGDHQAIGAIRGNPQRGYAEVVNHRSRRALVEVEFEVEGRRYRVVRELEREGDSIKQTSARLIEVTSSERLIATGVKAVNEEVQRILRVSWREMLTTNIVAQKDLERIIEMSKGDRERIINLMMGLESYNKAISILDEERREKERRKSELEKSIRELEGKIGELEKLKEAIVEWRNALRNIQDELPKLLEREKTLKLARDYLEELYKALMARSKIESEIKVLEGQAKTLRQAIEDAERRLREYESELKAISEKRPLVAQELDKIGSELKQVQEMLRKSSELLLEMKRYYNEREEIVSRINRLAERISSSELEVKRLEAARAEIEELRAQKSRLEERLSHLSTPLWVKVGAVVSLSVAVLSLLLLNPLVSALVSLPGIALALIAAWRVKLQHSLRDQVVKLESELKAREALIPSFERERSVLEELLKEKSALEARVKELEELVSRVVGEYGLGRESLADAIDALEGEVERLKSREEELRRGLAELEAEEKALEDVEKRRRNDVEDLQRQLEELRSGLGRVEEERRRLEEEYRGIALPHPPQELASLAESGALTPQTPTLDTVKAAIGRVVDELNKIAQTRATWETRMLDLRERIREAEEKVSQLDKLRGDAEALRSELQQAEEDIAVALKAIEAMREISKKRREAFAPSVENYMSWVISYFTDGRYRAVKLNPENYDIEVYDSEAGRWMRRDIYSGGTNDQFLLAMRIAFTLTLLPGAKGSYPRFLVLDEPLGSSDVERRERIMKFFTGELTRYFDQIFLITHVDVDEPPNSTVVYIEDGRIARVSRVEQPEEQ</sequence>
<dbReference type="Pfam" id="PF13476">
    <property type="entry name" value="AAA_23"/>
    <property type="match status" value="1"/>
</dbReference>
<feature type="coiled-coil region" evidence="2">
    <location>
        <begin position="175"/>
        <end position="302"/>
    </location>
</feature>
<dbReference type="Gene3D" id="1.10.287.1490">
    <property type="match status" value="1"/>
</dbReference>
<feature type="coiled-coil region" evidence="2">
    <location>
        <begin position="334"/>
        <end position="385"/>
    </location>
</feature>
<dbReference type="InterPro" id="IPR027417">
    <property type="entry name" value="P-loop_NTPase"/>
</dbReference>
<reference evidence="4 5" key="1">
    <citation type="submission" date="2020-10" db="EMBL/GenBank/DDBJ databases">
        <title>Thermofilum lucidum 3507LT sp. nov. a novel member of Thermofilaceae family isolated from Chile hot spring, and proposal of description order Thermofilales.</title>
        <authorList>
            <person name="Zayulina K.S."/>
            <person name="Elcheninov A.G."/>
            <person name="Toshchakov S.V."/>
            <person name="Kublanov I.V."/>
        </authorList>
    </citation>
    <scope>NUCLEOTIDE SEQUENCE [LARGE SCALE GENOMIC DNA]</scope>
    <source>
        <strain evidence="4 5">3507LT</strain>
    </source>
</reference>
<keyword evidence="5" id="KW-1185">Reference proteome</keyword>
<evidence type="ECO:0000256" key="2">
    <source>
        <dbReference type="SAM" id="Coils"/>
    </source>
</evidence>
<feature type="domain" description="Rad50/SbcC-type AAA" evidence="3">
    <location>
        <begin position="7"/>
        <end position="220"/>
    </location>
</feature>
<evidence type="ECO:0000259" key="3">
    <source>
        <dbReference type="Pfam" id="PF13476"/>
    </source>
</evidence>